<name>A0AAD4QEU5_9AGAM</name>
<dbReference type="InterPro" id="IPR045338">
    <property type="entry name" value="DUF6535"/>
</dbReference>
<feature type="compositionally biased region" description="Basic and acidic residues" evidence="1">
    <location>
        <begin position="28"/>
        <end position="40"/>
    </location>
</feature>
<evidence type="ECO:0000313" key="5">
    <source>
        <dbReference type="Proteomes" id="UP001201163"/>
    </source>
</evidence>
<keyword evidence="2" id="KW-0812">Transmembrane</keyword>
<evidence type="ECO:0000259" key="3">
    <source>
        <dbReference type="Pfam" id="PF20153"/>
    </source>
</evidence>
<evidence type="ECO:0000256" key="1">
    <source>
        <dbReference type="SAM" id="MobiDB-lite"/>
    </source>
</evidence>
<accession>A0AAD4QEU5</accession>
<dbReference type="Pfam" id="PF20153">
    <property type="entry name" value="DUF6535"/>
    <property type="match status" value="1"/>
</dbReference>
<dbReference type="Proteomes" id="UP001201163">
    <property type="component" value="Unassembled WGS sequence"/>
</dbReference>
<keyword evidence="5" id="KW-1185">Reference proteome</keyword>
<organism evidence="4 5">
    <name type="scientific">Lactarius akahatsu</name>
    <dbReference type="NCBI Taxonomy" id="416441"/>
    <lineage>
        <taxon>Eukaryota</taxon>
        <taxon>Fungi</taxon>
        <taxon>Dikarya</taxon>
        <taxon>Basidiomycota</taxon>
        <taxon>Agaricomycotina</taxon>
        <taxon>Agaricomycetes</taxon>
        <taxon>Russulales</taxon>
        <taxon>Russulaceae</taxon>
        <taxon>Lactarius</taxon>
    </lineage>
</organism>
<dbReference type="EMBL" id="JAKELL010000015">
    <property type="protein sequence ID" value="KAH8994208.1"/>
    <property type="molecule type" value="Genomic_DNA"/>
</dbReference>
<comment type="caution">
    <text evidence="4">The sequence shown here is derived from an EMBL/GenBank/DDBJ whole genome shotgun (WGS) entry which is preliminary data.</text>
</comment>
<evidence type="ECO:0000256" key="2">
    <source>
        <dbReference type="SAM" id="Phobius"/>
    </source>
</evidence>
<feature type="transmembrane region" description="Helical" evidence="2">
    <location>
        <begin position="239"/>
        <end position="259"/>
    </location>
</feature>
<evidence type="ECO:0000313" key="4">
    <source>
        <dbReference type="EMBL" id="KAH8994208.1"/>
    </source>
</evidence>
<feature type="region of interest" description="Disordered" evidence="1">
    <location>
        <begin position="1"/>
        <end position="40"/>
    </location>
</feature>
<keyword evidence="2" id="KW-0472">Membrane</keyword>
<feature type="transmembrane region" description="Helical" evidence="2">
    <location>
        <begin position="153"/>
        <end position="172"/>
    </location>
</feature>
<proteinExistence type="predicted"/>
<feature type="transmembrane region" description="Helical" evidence="2">
    <location>
        <begin position="215"/>
        <end position="233"/>
    </location>
</feature>
<feature type="domain" description="DUF6535" evidence="3">
    <location>
        <begin position="49"/>
        <end position="232"/>
    </location>
</feature>
<gene>
    <name evidence="4" type="ORF">EDB92DRAFT_1815149</name>
</gene>
<dbReference type="AlphaFoldDB" id="A0AAD4QEU5"/>
<keyword evidence="2" id="KW-1133">Transmembrane helix</keyword>
<sequence length="850" mass="95785">MPRRSRRRGDPERGEHLPLGGEPQSETPGRHLDQNGEHKDFDDGANALWSLYGKEAQAHDEALFQGILAEMDGVPTFAGLFAAVLTSFLVDSLKNLQPDPAQQSVYYQQQSIAMLAQISQQIASIAPQVPISSTPPPPYPAFKPSDTARQVNFAWLLGLVLSLCAALLATFIQQRVRSYMEALQEYDHPLKRARFRQFFFQGTWSTRSAARVVPLLIRASLLLFFFGLSISVLNVNTFIGVATTVFICAYGSLSLYSTFMSLRHPQLLYQAPFPDTLALLIRTLSLSCFGRRSPSKEFAMFKARQERVVMEELDGRKDRDVRAIRWLIDRRTANAEMEPLVLAIPGSFNTEWGQDVWKEVVFQAHGTSEHQVSSTPYPPHPLEGTAVDKLSRSLGYLFETCSRHSYFENEEARHRRMRVCVEAAASLVCHIDYRLDWSGGVGRVVSEIGQIERINSPTTTSDTSFTIRWTCLSHMVIQQVLGNNRLQVLAGYAVNGLARFQSGSGQPDQAGRDGAQRIDESLQIAWGCVEDLRQALEPWTQGMTRGQAKVILRNHEQRISELEHIKVETDGLKNVDREISLYQDAMDNATYRLIQQLPGVSFVEPHRSGPSLISDIFNTSVVTDSALVTPQLIFPGQQLQTLARLGRNLRKVLDGPLSEGYKEVLEGLKSVDQVPTSLRKPNGLMRRQLWRLQDLRDGAGLGFTVELFFLSLRRLLSISSLDESSSIFYTSTFKTITSRWEESKNSLGTHHVLLNIICDLIIPGRGIFSDYSYPESITTALVNMVGDMLREYEGPGEDIREAVREIESASPDEDVRATVREIEDAERIRMDRRELRHRALEAFPRFRSHP</sequence>
<protein>
    <recommendedName>
        <fullName evidence="3">DUF6535 domain-containing protein</fullName>
    </recommendedName>
</protein>
<reference evidence="4" key="1">
    <citation type="submission" date="2022-01" db="EMBL/GenBank/DDBJ databases">
        <title>Comparative genomics reveals a dynamic genome evolution in the ectomycorrhizal milk-cap (Lactarius) mushrooms.</title>
        <authorList>
            <consortium name="DOE Joint Genome Institute"/>
            <person name="Lebreton A."/>
            <person name="Tang N."/>
            <person name="Kuo A."/>
            <person name="LaButti K."/>
            <person name="Drula E."/>
            <person name="Barry K."/>
            <person name="Clum A."/>
            <person name="Lipzen A."/>
            <person name="Mousain D."/>
            <person name="Ng V."/>
            <person name="Wang R."/>
            <person name="Wang X."/>
            <person name="Dai Y."/>
            <person name="Henrissat B."/>
            <person name="Grigoriev I.V."/>
            <person name="Guerin-Laguette A."/>
            <person name="Yu F."/>
            <person name="Martin F.M."/>
        </authorList>
    </citation>
    <scope>NUCLEOTIDE SEQUENCE</scope>
    <source>
        <strain evidence="4">QP</strain>
    </source>
</reference>